<dbReference type="AlphaFoldDB" id="A0AAN8JPD7"/>
<feature type="domain" description="ATP-dependent RNA helicase PRP5/DDX46/KHDC4 KH" evidence="7">
    <location>
        <begin position="52"/>
        <end position="133"/>
    </location>
</feature>
<dbReference type="InterPro" id="IPR047890">
    <property type="entry name" value="KHDC4_KH-I_first"/>
</dbReference>
<dbReference type="Proteomes" id="UP001347796">
    <property type="component" value="Unassembled WGS sequence"/>
</dbReference>
<dbReference type="InterPro" id="IPR055256">
    <property type="entry name" value="KH_1_KHDC4/BBP-like"/>
</dbReference>
<evidence type="ECO:0000256" key="1">
    <source>
        <dbReference type="ARBA" id="ARBA00006093"/>
    </source>
</evidence>
<feature type="compositionally biased region" description="Basic and acidic residues" evidence="5">
    <location>
        <begin position="717"/>
        <end position="733"/>
    </location>
</feature>
<keyword evidence="9" id="KW-1185">Reference proteome</keyword>
<dbReference type="InterPro" id="IPR056149">
    <property type="entry name" value="PRP5/DDX46/KHDC4_KH"/>
</dbReference>
<dbReference type="GO" id="GO:0005634">
    <property type="term" value="C:nucleus"/>
    <property type="evidence" value="ECO:0007669"/>
    <property type="project" value="InterPro"/>
</dbReference>
<dbReference type="GO" id="GO:0003723">
    <property type="term" value="F:RNA binding"/>
    <property type="evidence" value="ECO:0007669"/>
    <property type="project" value="InterPro"/>
</dbReference>
<reference evidence="8 9" key="1">
    <citation type="submission" date="2024-01" db="EMBL/GenBank/DDBJ databases">
        <title>The genome of the rayed Mediterranean limpet Patella caerulea (Linnaeus, 1758).</title>
        <authorList>
            <person name="Anh-Thu Weber A."/>
            <person name="Halstead-Nussloch G."/>
        </authorList>
    </citation>
    <scope>NUCLEOTIDE SEQUENCE [LARGE SCALE GENOMIC DNA]</scope>
    <source>
        <strain evidence="8">AATW-2023a</strain>
        <tissue evidence="8">Whole specimen</tissue>
    </source>
</reference>
<feature type="region of interest" description="Disordered" evidence="5">
    <location>
        <begin position="717"/>
        <end position="742"/>
    </location>
</feature>
<sequence length="966" mass="104499">MYNRYNQNKSSLEAASEAAAKVNAMLIAEGKLKLSQVNQHYQSRAKPGGLFVSEVEINDAPLTSRNILTKGTTQEDIMKLSGAAVSTRGRYVSFEQKANGSEERPLYLYIQATTQQAVNIAIKKVNEILKEGSEVKSNWIDNNQFMSPSPVPQMAPPGPPPPVLQQTTFFRPQVQQQAMVTFLQEKLYIGLEHAPPAFDVKNKIIGPAGSFLRHVMSESGAIASLCGKGSGFGDTDSIEPMHIQIQHPSMEGLQQAKALASNLIQTVQQEYAHFQQALAAIPQAMTNGPPAVAPMFIGVTQQHSLPGSTLIGQPALTTMNQPMTLTQPSVLPPGMQQGGMVGQVGTHMIPTASSPTSVMFTSSLPSSSMINMHPGFKNETVFTSMGSAVMMPSSMANSYTTMAITSPLVASPLPSGLIMSHNIENGGINSENVVLVPNTSVPPPILQAQPQQTHQFDINNPNNQYIAVPEGQILVGQPQAGGGQMTVVGPPQTVMSPGQLPTIITTPNGQTMELVQQAQPQQTLSMVGQQPLSLVGQQIPQFSVRHSCDISTPTVSMSMPNTSTCLPYNTNVPIPYDTGPPISHPYNTTPKEEPKRRFTEEKQDEPIPDNLLGYQHGPLHLMNQAASQSTVVHNNTNTISSQSGINPIFGGTIDTSRPGVPPYSETQTMMPPPSKGTKRSSQSSDDEPKNKKDKNLTKKITNKEDNIEQNMDIIKENGKNGEGEITTENRDTNRIPTEGTIDPQFQPYKIAISSAPTLYNTQAITPANPSYPQCSQPPPDQPQFITTNQIPIQEQTLYQPLSSQPLPIHSQNIPVASMSVAMPSQPMTVVSQPLQVSNQLLQPLANQPLPVYSQQLPISSQPLPVSQSFQVPTQQSTTIQYRPSSPQNIPFPQWGGPAAPPIAPPPLPPTSYYQNNQPPQWNTGISESVYTTSTSQAVFTTPPPPPTSIHHFQQPPPSLPFWVGPN</sequence>
<evidence type="ECO:0000259" key="7">
    <source>
        <dbReference type="Pfam" id="PF23469"/>
    </source>
</evidence>
<comment type="similarity">
    <text evidence="1">Belongs to the KHDC4 family.</text>
</comment>
<dbReference type="InterPro" id="IPR031121">
    <property type="entry name" value="RIK/BLOM7"/>
</dbReference>
<dbReference type="InterPro" id="IPR036612">
    <property type="entry name" value="KH_dom_type_1_sf"/>
</dbReference>
<dbReference type="Gene3D" id="3.30.1370.10">
    <property type="entry name" value="K Homology domain, type 1"/>
    <property type="match status" value="2"/>
</dbReference>
<organism evidence="8 9">
    <name type="scientific">Patella caerulea</name>
    <name type="common">Rayed Mediterranean limpet</name>
    <dbReference type="NCBI Taxonomy" id="87958"/>
    <lineage>
        <taxon>Eukaryota</taxon>
        <taxon>Metazoa</taxon>
        <taxon>Spiralia</taxon>
        <taxon>Lophotrochozoa</taxon>
        <taxon>Mollusca</taxon>
        <taxon>Gastropoda</taxon>
        <taxon>Patellogastropoda</taxon>
        <taxon>Patelloidea</taxon>
        <taxon>Patellidae</taxon>
        <taxon>Patella</taxon>
    </lineage>
</organism>
<dbReference type="Pfam" id="PF22675">
    <property type="entry name" value="KH-I_KHDC4-BBP"/>
    <property type="match status" value="1"/>
</dbReference>
<dbReference type="FunFam" id="3.30.1370.10:FF:000037">
    <property type="entry name" value="KH domain protein"/>
    <property type="match status" value="1"/>
</dbReference>
<gene>
    <name evidence="8" type="ORF">SNE40_012633</name>
</gene>
<feature type="compositionally biased region" description="Basic and acidic residues" evidence="5">
    <location>
        <begin position="590"/>
        <end position="605"/>
    </location>
</feature>
<name>A0AAN8JPD7_PATCE</name>
<feature type="region of interest" description="Disordered" evidence="5">
    <location>
        <begin position="932"/>
        <end position="966"/>
    </location>
</feature>
<protein>
    <recommendedName>
        <fullName evidence="2">KH homology domain-containing protein 4</fullName>
    </recommendedName>
    <alternativeName>
        <fullName evidence="3">Brings lots of money 7</fullName>
    </alternativeName>
</protein>
<dbReference type="Pfam" id="PF23469">
    <property type="entry name" value="KH_12"/>
    <property type="match status" value="1"/>
</dbReference>
<evidence type="ECO:0000313" key="8">
    <source>
        <dbReference type="EMBL" id="KAK6180487.1"/>
    </source>
</evidence>
<feature type="region of interest" description="Disordered" evidence="5">
    <location>
        <begin position="580"/>
        <end position="608"/>
    </location>
</feature>
<feature type="domain" description="KHDC4/BBP-like KH-domain type I" evidence="6">
    <location>
        <begin position="194"/>
        <end position="265"/>
    </location>
</feature>
<comment type="caution">
    <text evidence="8">The sequence shown here is derived from an EMBL/GenBank/DDBJ whole genome shotgun (WGS) entry which is preliminary data.</text>
</comment>
<dbReference type="PANTHER" id="PTHR15744">
    <property type="entry name" value="BLOM7"/>
    <property type="match status" value="1"/>
</dbReference>
<evidence type="ECO:0000259" key="6">
    <source>
        <dbReference type="Pfam" id="PF22675"/>
    </source>
</evidence>
<dbReference type="CDD" id="cd22385">
    <property type="entry name" value="KH-I_KHDC4_rpt1"/>
    <property type="match status" value="1"/>
</dbReference>
<feature type="compositionally biased region" description="Basic and acidic residues" evidence="5">
    <location>
        <begin position="686"/>
        <end position="705"/>
    </location>
</feature>
<comment type="function">
    <text evidence="4">RNA-binding protein involved in pre-mRNA splicing. Interacts with the PRP19C/Prp19 complex/NTC/Nineteen complex which is part of the spliceosome. Involved in regulating splice site selection. Binds preferentially RNA with A/C rich sequences and poly-C stretches.</text>
</comment>
<evidence type="ECO:0000313" key="9">
    <source>
        <dbReference type="Proteomes" id="UP001347796"/>
    </source>
</evidence>
<dbReference type="InterPro" id="IPR047889">
    <property type="entry name" value="KHDC4_KH-I_second"/>
</dbReference>
<dbReference type="EMBL" id="JAZGQO010000008">
    <property type="protein sequence ID" value="KAK6180487.1"/>
    <property type="molecule type" value="Genomic_DNA"/>
</dbReference>
<dbReference type="PANTHER" id="PTHR15744:SF0">
    <property type="entry name" value="KH HOMOLOGY DOMAIN-CONTAINING PROTEIN 4"/>
    <property type="match status" value="1"/>
</dbReference>
<proteinExistence type="inferred from homology"/>
<evidence type="ECO:0000256" key="3">
    <source>
        <dbReference type="ARBA" id="ARBA00030267"/>
    </source>
</evidence>
<evidence type="ECO:0000256" key="2">
    <source>
        <dbReference type="ARBA" id="ARBA00017795"/>
    </source>
</evidence>
<evidence type="ECO:0000256" key="4">
    <source>
        <dbReference type="ARBA" id="ARBA00045732"/>
    </source>
</evidence>
<evidence type="ECO:0000256" key="5">
    <source>
        <dbReference type="SAM" id="MobiDB-lite"/>
    </source>
</evidence>
<feature type="region of interest" description="Disordered" evidence="5">
    <location>
        <begin position="642"/>
        <end position="705"/>
    </location>
</feature>
<accession>A0AAN8JPD7</accession>
<dbReference type="CDD" id="cd22386">
    <property type="entry name" value="KH-I_KHDC4_rpt2"/>
    <property type="match status" value="1"/>
</dbReference>
<dbReference type="SUPFAM" id="SSF54791">
    <property type="entry name" value="Eukaryotic type KH-domain (KH-domain type I)"/>
    <property type="match status" value="2"/>
</dbReference>